<comment type="caution">
    <text evidence="2">The sequence shown here is derived from an EMBL/GenBank/DDBJ whole genome shotgun (WGS) entry which is preliminary data.</text>
</comment>
<evidence type="ECO:0000313" key="2">
    <source>
        <dbReference type="EMBL" id="EKU93789.1"/>
    </source>
</evidence>
<dbReference type="STRING" id="883081.HMPREF9698_00737"/>
<evidence type="ECO:0000313" key="3">
    <source>
        <dbReference type="Proteomes" id="UP000009875"/>
    </source>
</evidence>
<organism evidence="2 3">
    <name type="scientific">Alloiococcus otitis ATCC 51267</name>
    <dbReference type="NCBI Taxonomy" id="883081"/>
    <lineage>
        <taxon>Bacteria</taxon>
        <taxon>Bacillati</taxon>
        <taxon>Bacillota</taxon>
        <taxon>Bacilli</taxon>
        <taxon>Lactobacillales</taxon>
        <taxon>Carnobacteriaceae</taxon>
        <taxon>Alloiococcus</taxon>
    </lineage>
</organism>
<dbReference type="Gene3D" id="3.60.15.10">
    <property type="entry name" value="Ribonuclease Z/Hydroxyacylglutathione hydrolase-like"/>
    <property type="match status" value="1"/>
</dbReference>
<dbReference type="HOGENOM" id="CLU_073253_0_0_9"/>
<dbReference type="InterPro" id="IPR052533">
    <property type="entry name" value="WalJ/YycJ-like"/>
</dbReference>
<accession>K9E991</accession>
<dbReference type="SUPFAM" id="SSF56281">
    <property type="entry name" value="Metallo-hydrolase/oxidoreductase"/>
    <property type="match status" value="1"/>
</dbReference>
<dbReference type="RefSeq" id="WP_003777477.1">
    <property type="nucleotide sequence ID" value="NZ_JH992958.1"/>
</dbReference>
<dbReference type="EMBL" id="AGXA01000016">
    <property type="protein sequence ID" value="EKU93789.1"/>
    <property type="molecule type" value="Genomic_DNA"/>
</dbReference>
<dbReference type="PANTHER" id="PTHR47619">
    <property type="entry name" value="METALLO-HYDROLASE YYCJ-RELATED"/>
    <property type="match status" value="1"/>
</dbReference>
<dbReference type="OrthoDB" id="9781189at2"/>
<protein>
    <recommendedName>
        <fullName evidence="1">Metallo-beta-lactamase domain-containing protein</fullName>
    </recommendedName>
</protein>
<dbReference type="Pfam" id="PF12706">
    <property type="entry name" value="Lactamase_B_2"/>
    <property type="match status" value="1"/>
</dbReference>
<dbReference type="PATRIC" id="fig|883081.3.peg.735"/>
<dbReference type="AlphaFoldDB" id="K9E991"/>
<gene>
    <name evidence="2" type="ORF">HMPREF9698_00737</name>
</gene>
<dbReference type="PANTHER" id="PTHR47619:SF1">
    <property type="entry name" value="EXODEOXYRIBONUCLEASE WALJ"/>
    <property type="match status" value="1"/>
</dbReference>
<keyword evidence="3" id="KW-1185">Reference proteome</keyword>
<feature type="domain" description="Metallo-beta-lactamase" evidence="1">
    <location>
        <begin position="19"/>
        <end position="224"/>
    </location>
</feature>
<dbReference type="InterPro" id="IPR058121">
    <property type="entry name" value="WalJ/YycJ"/>
</dbReference>
<dbReference type="InterPro" id="IPR036866">
    <property type="entry name" value="RibonucZ/Hydroxyglut_hydro"/>
</dbReference>
<dbReference type="Proteomes" id="UP000009875">
    <property type="component" value="Unassembled WGS sequence"/>
</dbReference>
<name>K9E991_9LACT</name>
<dbReference type="eggNOG" id="COG1235">
    <property type="taxonomic scope" value="Bacteria"/>
</dbReference>
<dbReference type="SMART" id="SM00849">
    <property type="entry name" value="Lactamase_B"/>
    <property type="match status" value="1"/>
</dbReference>
<sequence length="270" mass="30609">MDKETGDDMRVSVLASGSTGNMTYIETDQVKLLVDCGFSGKKAQELLAKINRKPDDLDGILVTHEHNDHVKGVGVLSRKYDLDIYANEETWQAMAKKIGKVDPAHQHHFYKDQTKIFQDLDVSSFGVSHDAANPQFYSFQKANKRFVILTDTGYVSDRMRAYLKNADAYLFESNHDLSLLRMGRYPWPLKQRILGDKGHLSNEDSALALSEIVGDKTRNVFLGHLSLENNMKNIAHATAEEILDQKDTGVNYQYELHDTDPYEPNPLFIV</sequence>
<reference evidence="2 3" key="1">
    <citation type="submission" date="2012-09" db="EMBL/GenBank/DDBJ databases">
        <title>The Genome Sequence of Alloiococcus otitis ATCC 51267.</title>
        <authorList>
            <consortium name="The Broad Institute Genome Sequencing Platform"/>
            <person name="Earl A."/>
            <person name="Ward D."/>
            <person name="Feldgarden M."/>
            <person name="Gevers D."/>
            <person name="Huys G."/>
            <person name="Walker B."/>
            <person name="Young S.K."/>
            <person name="Zeng Q."/>
            <person name="Gargeya S."/>
            <person name="Fitzgerald M."/>
            <person name="Haas B."/>
            <person name="Abouelleil A."/>
            <person name="Alvarado L."/>
            <person name="Arachchi H.M."/>
            <person name="Berlin A.M."/>
            <person name="Chapman S.B."/>
            <person name="Goldberg J."/>
            <person name="Griggs A."/>
            <person name="Gujja S."/>
            <person name="Hansen M."/>
            <person name="Howarth C."/>
            <person name="Imamovic A."/>
            <person name="Larimer J."/>
            <person name="McCowen C."/>
            <person name="Montmayeur A."/>
            <person name="Murphy C."/>
            <person name="Neiman D."/>
            <person name="Pearson M."/>
            <person name="Priest M."/>
            <person name="Roberts A."/>
            <person name="Saif S."/>
            <person name="Shea T."/>
            <person name="Sisk P."/>
            <person name="Sykes S."/>
            <person name="Wortman J."/>
            <person name="Nusbaum C."/>
            <person name="Birren B."/>
        </authorList>
    </citation>
    <scope>NUCLEOTIDE SEQUENCE [LARGE SCALE GENOMIC DNA]</scope>
    <source>
        <strain evidence="2 3">ATCC 51267</strain>
    </source>
</reference>
<dbReference type="InterPro" id="IPR001279">
    <property type="entry name" value="Metallo-B-lactamas"/>
</dbReference>
<dbReference type="CDD" id="cd07733">
    <property type="entry name" value="YycJ-like_MBL-fold"/>
    <property type="match status" value="1"/>
</dbReference>
<evidence type="ECO:0000259" key="1">
    <source>
        <dbReference type="SMART" id="SM00849"/>
    </source>
</evidence>
<proteinExistence type="predicted"/>